<dbReference type="EMBL" id="JAYGIL010000011">
    <property type="protein sequence ID" value="MEA5403425.1"/>
    <property type="molecule type" value="Genomic_DNA"/>
</dbReference>
<feature type="transmembrane region" description="Helical" evidence="1">
    <location>
        <begin position="47"/>
        <end position="66"/>
    </location>
</feature>
<feature type="transmembrane region" description="Helical" evidence="1">
    <location>
        <begin position="223"/>
        <end position="243"/>
    </location>
</feature>
<organism evidence="2 3">
    <name type="scientific">Arcicella gelida</name>
    <dbReference type="NCBI Taxonomy" id="2984195"/>
    <lineage>
        <taxon>Bacteria</taxon>
        <taxon>Pseudomonadati</taxon>
        <taxon>Bacteroidota</taxon>
        <taxon>Cytophagia</taxon>
        <taxon>Cytophagales</taxon>
        <taxon>Flectobacillaceae</taxon>
        <taxon>Arcicella</taxon>
    </lineage>
</organism>
<feature type="transmembrane region" description="Helical" evidence="1">
    <location>
        <begin position="191"/>
        <end position="217"/>
    </location>
</feature>
<keyword evidence="1" id="KW-0812">Transmembrane</keyword>
<comment type="caution">
    <text evidence="2">The sequence shown here is derived from an EMBL/GenBank/DDBJ whole genome shotgun (WGS) entry which is preliminary data.</text>
</comment>
<evidence type="ECO:0000313" key="3">
    <source>
        <dbReference type="Proteomes" id="UP001303899"/>
    </source>
</evidence>
<feature type="transmembrane region" description="Helical" evidence="1">
    <location>
        <begin position="97"/>
        <end position="113"/>
    </location>
</feature>
<feature type="transmembrane region" description="Helical" evidence="1">
    <location>
        <begin position="282"/>
        <end position="302"/>
    </location>
</feature>
<evidence type="ECO:0008006" key="4">
    <source>
        <dbReference type="Google" id="ProtNLM"/>
    </source>
</evidence>
<evidence type="ECO:0000313" key="2">
    <source>
        <dbReference type="EMBL" id="MEA5403425.1"/>
    </source>
</evidence>
<keyword evidence="3" id="KW-1185">Reference proteome</keyword>
<feature type="transmembrane region" description="Helical" evidence="1">
    <location>
        <begin position="353"/>
        <end position="373"/>
    </location>
</feature>
<reference evidence="2 3" key="1">
    <citation type="submission" date="2023-12" db="EMBL/GenBank/DDBJ databases">
        <title>Novel species of the genus Arcicella isolated from rivers.</title>
        <authorList>
            <person name="Lu H."/>
        </authorList>
    </citation>
    <scope>NUCLEOTIDE SEQUENCE [LARGE SCALE GENOMIC DNA]</scope>
    <source>
        <strain evidence="2 3">DC2W</strain>
    </source>
</reference>
<gene>
    <name evidence="2" type="ORF">VB776_10890</name>
</gene>
<protein>
    <recommendedName>
        <fullName evidence="4">DUF2029 domain-containing protein</fullName>
    </recommendedName>
</protein>
<feature type="transmembrane region" description="Helical" evidence="1">
    <location>
        <begin position="314"/>
        <end position="341"/>
    </location>
</feature>
<feature type="transmembrane region" description="Helical" evidence="1">
    <location>
        <begin position="393"/>
        <end position="411"/>
    </location>
</feature>
<accession>A0ABU5S4R8</accession>
<feature type="transmembrane region" description="Helical" evidence="1">
    <location>
        <begin position="151"/>
        <end position="184"/>
    </location>
</feature>
<keyword evidence="1" id="KW-1133">Transmembrane helix</keyword>
<proteinExistence type="predicted"/>
<feature type="transmembrane region" description="Helical" evidence="1">
    <location>
        <begin position="120"/>
        <end position="139"/>
    </location>
</feature>
<name>A0ABU5S4R8_9BACT</name>
<evidence type="ECO:0000256" key="1">
    <source>
        <dbReference type="SAM" id="Phobius"/>
    </source>
</evidence>
<feature type="transmembrane region" description="Helical" evidence="1">
    <location>
        <begin position="6"/>
        <end position="26"/>
    </location>
</feature>
<dbReference type="Proteomes" id="UP001303899">
    <property type="component" value="Unassembled WGS sequence"/>
</dbReference>
<sequence length="421" mass="48994">MMDISTYGIVYLKVLIASGLCLLAFLSFKFRTELEQLFSSLGKLKSFLLISVLFRIIPFVIIYIVLHLKAQSDVYIFWKSAQEASKFKLVYRDFESLYSPFFPYITALLLYIWDTAEAVTLTMVLVELLALWLTLHTFSSKNQASDLFKTLIYLLLPAPFIFCIIGGQEDVWMWGFACLMIYCWQRKKSDLILGIITGLGLLSTKAFFVLFIPLVLLKVNNKIKFIIGNCIVGLPVLIFLFYYGGTSFLMPIRLAQEPMAPNFWSIANPFIWSLNLTNNIKLLNWLGLFFILSFALWQTYLSKNLSIQQFVPKIWIVIFGLMMIIQVGSYANYIFIYAMPLIFGFDFFKDKKFLLITFFIQFVASFQPSLWFRTGKPFLQFKDFAEIRFTLEYAFEMIIFVGVIYWLNLVIRKEGSLDSFK</sequence>
<dbReference type="RefSeq" id="WP_323328922.1">
    <property type="nucleotide sequence ID" value="NZ_JAYGIL010000011.1"/>
</dbReference>
<keyword evidence="1" id="KW-0472">Membrane</keyword>